<evidence type="ECO:0000313" key="16">
    <source>
        <dbReference type="EMBL" id="RYN30764.1"/>
    </source>
</evidence>
<comment type="similarity">
    <text evidence="2">Belongs to the glycosyl hydrolase 18 family. Chitinase class V subfamily.</text>
</comment>
<keyword evidence="12" id="KW-1133">Transmembrane helix</keyword>
<evidence type="ECO:0000256" key="12">
    <source>
        <dbReference type="SAM" id="Phobius"/>
    </source>
</evidence>
<keyword evidence="4" id="KW-0147">Chitin-binding</keyword>
<dbReference type="PROSITE" id="PS01095">
    <property type="entry name" value="GH18_1"/>
    <property type="match status" value="1"/>
</dbReference>
<proteinExistence type="inferred from homology"/>
<dbReference type="SUPFAM" id="SSF51445">
    <property type="entry name" value="(Trans)glycosidases"/>
    <property type="match status" value="1"/>
</dbReference>
<dbReference type="Pfam" id="PF01476">
    <property type="entry name" value="LysM"/>
    <property type="match status" value="2"/>
</dbReference>
<keyword evidence="10" id="KW-0624">Polysaccharide degradation</keyword>
<comment type="catalytic activity">
    <reaction evidence="1">
        <text>Random endo-hydrolysis of N-acetyl-beta-D-glucosaminide (1-&gt;4)-beta-linkages in chitin and chitodextrins.</text>
        <dbReference type="EC" id="3.2.1.14"/>
    </reaction>
</comment>
<dbReference type="GO" id="GO:0008843">
    <property type="term" value="F:endochitinase activity"/>
    <property type="evidence" value="ECO:0007669"/>
    <property type="project" value="UniProtKB-EC"/>
</dbReference>
<feature type="chain" id="PRO_5020483285" description="chitinase" evidence="13">
    <location>
        <begin position="22"/>
        <end position="1695"/>
    </location>
</feature>
<evidence type="ECO:0000256" key="10">
    <source>
        <dbReference type="ARBA" id="ARBA00023326"/>
    </source>
</evidence>
<dbReference type="PROSITE" id="PS51782">
    <property type="entry name" value="LYSM"/>
    <property type="match status" value="2"/>
</dbReference>
<evidence type="ECO:0000259" key="15">
    <source>
        <dbReference type="PROSITE" id="PS51910"/>
    </source>
</evidence>
<evidence type="ECO:0000256" key="7">
    <source>
        <dbReference type="ARBA" id="ARBA00023026"/>
    </source>
</evidence>
<dbReference type="PANTHER" id="PTHR47700">
    <property type="entry name" value="V CHITINASE, PUTATIVE (AFU_ORTHOLOGUE AFUA_6G13720)-RELATED"/>
    <property type="match status" value="1"/>
</dbReference>
<dbReference type="EMBL" id="PDXA01000076">
    <property type="protein sequence ID" value="RYN30764.1"/>
    <property type="molecule type" value="Genomic_DNA"/>
</dbReference>
<dbReference type="InterPro" id="IPR036779">
    <property type="entry name" value="LysM_dom_sf"/>
</dbReference>
<keyword evidence="12" id="KW-0472">Membrane</keyword>
<dbReference type="Gene3D" id="3.10.50.10">
    <property type="match status" value="1"/>
</dbReference>
<evidence type="ECO:0000256" key="5">
    <source>
        <dbReference type="ARBA" id="ARBA00022801"/>
    </source>
</evidence>
<organism evidence="16 17">
    <name type="scientific">Alternaria tenuissima</name>
    <dbReference type="NCBI Taxonomy" id="119927"/>
    <lineage>
        <taxon>Eukaryota</taxon>
        <taxon>Fungi</taxon>
        <taxon>Dikarya</taxon>
        <taxon>Ascomycota</taxon>
        <taxon>Pezizomycotina</taxon>
        <taxon>Dothideomycetes</taxon>
        <taxon>Pleosporomycetidae</taxon>
        <taxon>Pleosporales</taxon>
        <taxon>Pleosporineae</taxon>
        <taxon>Pleosporaceae</taxon>
        <taxon>Alternaria</taxon>
        <taxon>Alternaria sect. Alternaria</taxon>
        <taxon>Alternaria alternata complex</taxon>
    </lineage>
</organism>
<protein>
    <recommendedName>
        <fullName evidence="3">chitinase</fullName>
        <ecNumber evidence="3">3.2.1.14</ecNumber>
    </recommendedName>
</protein>
<dbReference type="InterPro" id="IPR018392">
    <property type="entry name" value="LysM"/>
</dbReference>
<dbReference type="InterPro" id="IPR011583">
    <property type="entry name" value="Chitinase_II/V-like_cat"/>
</dbReference>
<evidence type="ECO:0000256" key="13">
    <source>
        <dbReference type="SAM" id="SignalP"/>
    </source>
</evidence>
<dbReference type="InterPro" id="IPR017853">
    <property type="entry name" value="GH"/>
</dbReference>
<accession>A0A4Q4LZH1</accession>
<evidence type="ECO:0000256" key="2">
    <source>
        <dbReference type="ARBA" id="ARBA00008682"/>
    </source>
</evidence>
<evidence type="ECO:0000256" key="1">
    <source>
        <dbReference type="ARBA" id="ARBA00000822"/>
    </source>
</evidence>
<comment type="caution">
    <text evidence="16">The sequence shown here is derived from an EMBL/GenBank/DDBJ whole genome shotgun (WGS) entry which is preliminary data.</text>
</comment>
<dbReference type="PANTHER" id="PTHR47700:SF2">
    <property type="entry name" value="CHITINASE"/>
    <property type="match status" value="1"/>
</dbReference>
<reference evidence="17" key="1">
    <citation type="journal article" date="2019" name="bioRxiv">
        <title>Genomics, evolutionary history and diagnostics of the Alternaria alternata species group including apple and Asian pear pathotypes.</title>
        <authorList>
            <person name="Armitage A.D."/>
            <person name="Cockerton H.M."/>
            <person name="Sreenivasaprasad S."/>
            <person name="Woodhall J.W."/>
            <person name="Lane C.R."/>
            <person name="Harrison R.J."/>
            <person name="Clarkson J.P."/>
        </authorList>
    </citation>
    <scope>NUCLEOTIDE SEQUENCE [LARGE SCALE GENOMIC DNA]</scope>
    <source>
        <strain evidence="17">FERA 1082</strain>
    </source>
</reference>
<dbReference type="PROSITE" id="PS51910">
    <property type="entry name" value="GH18_2"/>
    <property type="match status" value="1"/>
</dbReference>
<keyword evidence="12" id="KW-0812">Transmembrane</keyword>
<evidence type="ECO:0000313" key="17">
    <source>
        <dbReference type="Proteomes" id="UP000292402"/>
    </source>
</evidence>
<feature type="domain" description="LysM" evidence="14">
    <location>
        <begin position="313"/>
        <end position="358"/>
    </location>
</feature>
<dbReference type="InterPro" id="IPR029070">
    <property type="entry name" value="Chitinase_insertion_sf"/>
</dbReference>
<dbReference type="GO" id="GO:0008061">
    <property type="term" value="F:chitin binding"/>
    <property type="evidence" value="ECO:0007669"/>
    <property type="project" value="UniProtKB-KW"/>
</dbReference>
<feature type="domain" description="LysM" evidence="14">
    <location>
        <begin position="377"/>
        <end position="425"/>
    </location>
</feature>
<dbReference type="Pfam" id="PF00704">
    <property type="entry name" value="Glyco_hydro_18"/>
    <property type="match status" value="1"/>
</dbReference>
<keyword evidence="6" id="KW-0146">Chitin degradation</keyword>
<dbReference type="GO" id="GO:0006032">
    <property type="term" value="P:chitin catabolic process"/>
    <property type="evidence" value="ECO:0007669"/>
    <property type="project" value="UniProtKB-KW"/>
</dbReference>
<dbReference type="InterPro" id="IPR053214">
    <property type="entry name" value="LysM12-like"/>
</dbReference>
<feature type="domain" description="GH18" evidence="15">
    <location>
        <begin position="519"/>
        <end position="880"/>
    </location>
</feature>
<gene>
    <name evidence="16" type="ORF">AA0114_g12262</name>
</gene>
<evidence type="ECO:0000256" key="8">
    <source>
        <dbReference type="ARBA" id="ARBA00023277"/>
    </source>
</evidence>
<keyword evidence="7" id="KW-0843">Virulence</keyword>
<dbReference type="InterPro" id="IPR001002">
    <property type="entry name" value="Chitin-bd_1"/>
</dbReference>
<dbReference type="EC" id="3.2.1.14" evidence="3"/>
<evidence type="ECO:0000259" key="14">
    <source>
        <dbReference type="PROSITE" id="PS51782"/>
    </source>
</evidence>
<dbReference type="SMART" id="SM00636">
    <property type="entry name" value="Glyco_18"/>
    <property type="match status" value="1"/>
</dbReference>
<evidence type="ECO:0000256" key="9">
    <source>
        <dbReference type="ARBA" id="ARBA00023295"/>
    </source>
</evidence>
<dbReference type="GO" id="GO:0000272">
    <property type="term" value="P:polysaccharide catabolic process"/>
    <property type="evidence" value="ECO:0007669"/>
    <property type="project" value="UniProtKB-KW"/>
</dbReference>
<dbReference type="SMART" id="SM00257">
    <property type="entry name" value="LysM"/>
    <property type="match status" value="2"/>
</dbReference>
<keyword evidence="13" id="KW-0732">Signal</keyword>
<evidence type="ECO:0000256" key="3">
    <source>
        <dbReference type="ARBA" id="ARBA00012729"/>
    </source>
</evidence>
<dbReference type="CDD" id="cd02878">
    <property type="entry name" value="GH18_zymocin_alpha"/>
    <property type="match status" value="1"/>
</dbReference>
<feature type="transmembrane region" description="Helical" evidence="12">
    <location>
        <begin position="1148"/>
        <end position="1176"/>
    </location>
</feature>
<evidence type="ECO:0000256" key="6">
    <source>
        <dbReference type="ARBA" id="ARBA00023024"/>
    </source>
</evidence>
<dbReference type="SMART" id="SM00270">
    <property type="entry name" value="ChtBD1"/>
    <property type="match status" value="1"/>
</dbReference>
<dbReference type="SUPFAM" id="SSF57016">
    <property type="entry name" value="Plant lectins/antimicrobial peptides"/>
    <property type="match status" value="1"/>
</dbReference>
<dbReference type="Gene3D" id="3.10.350.10">
    <property type="entry name" value="LysM domain"/>
    <property type="match status" value="2"/>
</dbReference>
<evidence type="ECO:0000256" key="11">
    <source>
        <dbReference type="RuleBase" id="RU000489"/>
    </source>
</evidence>
<dbReference type="InterPro" id="IPR001223">
    <property type="entry name" value="Glyco_hydro18_cat"/>
</dbReference>
<dbReference type="SUPFAM" id="SSF54106">
    <property type="entry name" value="LysM domain"/>
    <property type="match status" value="2"/>
</dbReference>
<feature type="signal peptide" evidence="13">
    <location>
        <begin position="1"/>
        <end position="21"/>
    </location>
</feature>
<dbReference type="SUPFAM" id="SSF54556">
    <property type="entry name" value="Chitinase insertion domain"/>
    <property type="match status" value="1"/>
</dbReference>
<keyword evidence="8" id="KW-0119">Carbohydrate metabolism</keyword>
<keyword evidence="5 11" id="KW-0378">Hydrolase</keyword>
<dbReference type="InterPro" id="IPR001579">
    <property type="entry name" value="Glyco_hydro_18_chit_AS"/>
</dbReference>
<name>A0A4Q4LZH1_9PLEO</name>
<keyword evidence="9 11" id="KW-0326">Glycosidase</keyword>
<dbReference type="CDD" id="cd00035">
    <property type="entry name" value="ChtBD1"/>
    <property type="match status" value="1"/>
</dbReference>
<dbReference type="Gene3D" id="3.30.60.10">
    <property type="entry name" value="Endochitinase-like"/>
    <property type="match status" value="1"/>
</dbReference>
<sequence>MYSSALFIVFSTLAFGVRTHAESDASSPINPCPVRCSKSGLDPLKWTYLHGVVALNRCEKPLLFSTMLDIPVNSPEKHITIRACTYSEDDTKQAPDYDPVPFTFGTPKKRSERLQSPGCPSNMAPKSNQTSIYYHEWHTNPTGTDSTASDEDAAAALGTLRSYITKTGDCRHITMFAKVRSATVGAFVGHAVDREGFSPVVERLSSAIQSSGSGETNRFTIQNYKETHSSSLGFGIVADLQNNITAAQEAVFSWSQGRSPSGADTTSGWSDFDIKYWLVKSMNSSSNAMANNSTNHSSNATSSLNLHRRATCGYQEVFSGDDCYALAERCGISLTKFYNFNPGEDFCNKLKPKQFVCCSAGDLPDFRPKKNADGSCFSYDIKDGDGCWALADANYLTTKGIEDINKNTWGFAGCDNLQPGQKICLSDGEPPMPNSIENAVCGPQKPNGEVRANKKLADMNPCPLNVCCNVWGQCGMDKDFCIENPADTGAPGTSKPGMNGCISNCGMNITNNAKGPASFAHVAYFEAWNQDRPCLHMDVTDIDTKKYTHIHFAFPNVTAGDFKIDVGTLKDQFDKLKKMTGIKRIVSLGGWAFSADAPTYTIFRQAVSQANRATFADNVVAFVNEHDLDGIDFDWEYPGAQDITPVPGAADEGTNYLEFLKLVKRRMGSKSVSIAAPASYWYLKAFPIKEMSSVIDYIIYMTYDLHGQWDYGNNWSSPGCPEGDCLRSHINMTETTTALAMITKAGVPSYKVVVGIASYGRSFKMAEEGCTSEMCRYTGSRTVSDAMPGPCTGTGGYISSAEIREILWNKELLGVKEWSDDTDTDYLVYQDTEWVAWMTDETKQNRINKYTKLNFGGVSDWAVDLDKDYGDSGIGNNGEDDDNQMGGKNCPLTKEYADLEALANDGDVSDDCKPVLAVSILEKMLDGSITKYNNADNGYDKNFEAYQRVIKKSAEAAFKKFADWEFGNIRKYTDCDFQRSGGKDKYSGPCEDLMKDDPLIFQGKMTMKMTIRDSDGFYDALEAEAGIISDWIELGEFHEEVNDCSSCQGQPACLCIYKDVTVTGIPVLKKDFGIPDPKEIIKSIDLEATKNAMSARFFDIVAGIWDGSNGDVVQVLSVPVFLFAQAVDSMEEAKEKGGEIREEEKKNLIITIISALLFFIPFVGEIAAIAAGAATVARMIAMAGMIGNAAFTIADVVANPENAAMAIMGLLGAGRVRKPRDFAELGAARRAQTKYDVSKMGATFKKHDESLQKVLGNCRKDGSKDDDNNNNTCRPKRSLLELSLDTSNGRFDSRLVPMNIIHEVHYTEVTARLQQRATSCNNGPITRTDSTTTTSISTFMTTPPMTCSEKWSQACYHYSSVMSVHTNTPDMVRFTCWATSSTSKHGKATDDWGLWGSRPSVPRTAQHHWEWSKEWTEFDDCERDEWPPRYFWGQNSQSPRKKAGQFIRLIPQPDNGGAGGIWSAFCPSHDAWKDAAKRTMRNGAATTTSSRVSQRVGGGTTTYITSVGVEVPNAVFEIKHWEHTRLTSHADDGSSVNRCWPSTLVPNDPGFALLTDDPWYQNHAAAAISTYLYSAAPPNAVTSGKSKYRTLPNRPWIAARSVQLLDLVLGNATSLALGPLPSTLGPDGSDQVVRALDVDEVSSSAALGNASIATRSPSTTPREVMAQPSHAGAVEYVQPATPGSPISLGIQPTDV</sequence>
<dbReference type="Gene3D" id="3.20.20.80">
    <property type="entry name" value="Glycosidases"/>
    <property type="match status" value="1"/>
</dbReference>
<dbReference type="InterPro" id="IPR036861">
    <property type="entry name" value="Endochitinase-like_sf"/>
</dbReference>
<dbReference type="Proteomes" id="UP000292402">
    <property type="component" value="Unassembled WGS sequence"/>
</dbReference>
<evidence type="ECO:0000256" key="4">
    <source>
        <dbReference type="ARBA" id="ARBA00022669"/>
    </source>
</evidence>